<keyword evidence="5" id="KW-0646">Protease inhibitor</keyword>
<reference evidence="10" key="1">
    <citation type="journal article" date="2020" name="J Insects Food Feed">
        <title>The yellow mealworm (Tenebrio molitor) genome: a resource for the emerging insects as food and feed industry.</title>
        <authorList>
            <person name="Eriksson T."/>
            <person name="Andere A."/>
            <person name="Kelstrup H."/>
            <person name="Emery V."/>
            <person name="Picard C."/>
        </authorList>
    </citation>
    <scope>NUCLEOTIDE SEQUENCE</scope>
    <source>
        <strain evidence="10">Stoneville</strain>
        <tissue evidence="10">Whole head</tissue>
    </source>
</reference>
<dbReference type="GO" id="GO:0031012">
    <property type="term" value="C:extracellular matrix"/>
    <property type="evidence" value="ECO:0007669"/>
    <property type="project" value="TreeGrafter"/>
</dbReference>
<sequence length="290" mass="33299">MNPTPFILAMVKRERTLNETRVYKVRVRKEYKLSDKAQVALKYGRLLTPVQDSMCGVVLQLNQMYAISGRVNSLKAHVYTCDMVVPWKDLTRRQRKGLKAIYKNGCGCKINHCRYRSCRKTPDVCLWTSDCHAKEVCFFFSGNMPEAEQQQVQVDEKPSAGELPETVTTHHFAMVRVESLLDEGEAVLAEPPLELDQVAKNPRLVLEPLLIQPFEKKKTIVTSPRQTEFRHLVYASQTHLEVVNRIQVIDAWNATKFQRQEQLLVVLAGVFQILSHLKIESCSIKQTESR</sequence>
<protein>
    <recommendedName>
        <fullName evidence="9">NTR domain-containing protein</fullName>
    </recommendedName>
</protein>
<dbReference type="SMART" id="SM00206">
    <property type="entry name" value="NTR"/>
    <property type="match status" value="1"/>
</dbReference>
<dbReference type="PANTHER" id="PTHR11844:SF33">
    <property type="entry name" value="TISSUE INHIBITOR OF METALLOPROTEINASE"/>
    <property type="match status" value="1"/>
</dbReference>
<dbReference type="Gene3D" id="2.40.50.120">
    <property type="match status" value="1"/>
</dbReference>
<evidence type="ECO:0000256" key="2">
    <source>
        <dbReference type="ARBA" id="ARBA00011027"/>
    </source>
</evidence>
<dbReference type="SUPFAM" id="SSF50242">
    <property type="entry name" value="TIMP-like"/>
    <property type="match status" value="1"/>
</dbReference>
<dbReference type="Pfam" id="PF00965">
    <property type="entry name" value="TIMP"/>
    <property type="match status" value="1"/>
</dbReference>
<dbReference type="GO" id="GO:0002020">
    <property type="term" value="F:protease binding"/>
    <property type="evidence" value="ECO:0007669"/>
    <property type="project" value="TreeGrafter"/>
</dbReference>
<keyword evidence="6 8" id="KW-1015">Disulfide bond</keyword>
<proteinExistence type="inferred from homology"/>
<comment type="subcellular location">
    <subcellularLocation>
        <location evidence="1">Secreted</location>
    </subcellularLocation>
</comment>
<reference evidence="10" key="2">
    <citation type="submission" date="2021-08" db="EMBL/GenBank/DDBJ databases">
        <authorList>
            <person name="Eriksson T."/>
        </authorList>
    </citation>
    <scope>NUCLEOTIDE SEQUENCE</scope>
    <source>
        <strain evidence="10">Stoneville</strain>
        <tissue evidence="10">Whole head</tissue>
    </source>
</reference>
<keyword evidence="11" id="KW-1185">Reference proteome</keyword>
<evidence type="ECO:0000313" key="10">
    <source>
        <dbReference type="EMBL" id="KAH0814679.1"/>
    </source>
</evidence>
<organism evidence="10 11">
    <name type="scientific">Tenebrio molitor</name>
    <name type="common">Yellow mealworm beetle</name>
    <dbReference type="NCBI Taxonomy" id="7067"/>
    <lineage>
        <taxon>Eukaryota</taxon>
        <taxon>Metazoa</taxon>
        <taxon>Ecdysozoa</taxon>
        <taxon>Arthropoda</taxon>
        <taxon>Hexapoda</taxon>
        <taxon>Insecta</taxon>
        <taxon>Pterygota</taxon>
        <taxon>Neoptera</taxon>
        <taxon>Endopterygota</taxon>
        <taxon>Coleoptera</taxon>
        <taxon>Polyphaga</taxon>
        <taxon>Cucujiformia</taxon>
        <taxon>Tenebrionidae</taxon>
        <taxon>Tenebrio</taxon>
    </lineage>
</organism>
<dbReference type="PANTHER" id="PTHR11844">
    <property type="entry name" value="METALLOPROTEASE INHIBITOR"/>
    <property type="match status" value="1"/>
</dbReference>
<evidence type="ECO:0000256" key="3">
    <source>
        <dbReference type="ARBA" id="ARBA00022525"/>
    </source>
</evidence>
<dbReference type="Proteomes" id="UP000719412">
    <property type="component" value="Unassembled WGS sequence"/>
</dbReference>
<comment type="similarity">
    <text evidence="2">Belongs to the protease inhibitor I35 (TIMP) family.</text>
</comment>
<dbReference type="EMBL" id="JABDTM020024032">
    <property type="protein sequence ID" value="KAH0814679.1"/>
    <property type="molecule type" value="Genomic_DNA"/>
</dbReference>
<accession>A0A8J6HH96</accession>
<dbReference type="GO" id="GO:0008191">
    <property type="term" value="F:metalloendopeptidase inhibitor activity"/>
    <property type="evidence" value="ECO:0007669"/>
    <property type="project" value="InterPro"/>
</dbReference>
<dbReference type="InterPro" id="IPR027465">
    <property type="entry name" value="TIMP_C"/>
</dbReference>
<feature type="domain" description="NTR" evidence="9">
    <location>
        <begin position="1"/>
        <end position="106"/>
    </location>
</feature>
<evidence type="ECO:0000256" key="8">
    <source>
        <dbReference type="PIRSR" id="PIRSR601820-3"/>
    </source>
</evidence>
<name>A0A8J6HH96_TENMO</name>
<feature type="disulfide bond" evidence="8">
    <location>
        <begin position="113"/>
        <end position="118"/>
    </location>
</feature>
<evidence type="ECO:0000256" key="7">
    <source>
        <dbReference type="ARBA" id="ARBA00023215"/>
    </source>
</evidence>
<evidence type="ECO:0000259" key="9">
    <source>
        <dbReference type="PROSITE" id="PS50189"/>
    </source>
</evidence>
<evidence type="ECO:0000256" key="5">
    <source>
        <dbReference type="ARBA" id="ARBA00022690"/>
    </source>
</evidence>
<gene>
    <name evidence="10" type="ORF">GEV33_008112</name>
</gene>
<keyword evidence="7" id="KW-0481">Metalloenzyme inhibitor</keyword>
<dbReference type="GO" id="GO:0051045">
    <property type="term" value="P:negative regulation of membrane protein ectodomain proteolysis"/>
    <property type="evidence" value="ECO:0007669"/>
    <property type="project" value="TreeGrafter"/>
</dbReference>
<dbReference type="InterPro" id="IPR008993">
    <property type="entry name" value="TIMP-like_OB-fold"/>
</dbReference>
<dbReference type="GO" id="GO:0005615">
    <property type="term" value="C:extracellular space"/>
    <property type="evidence" value="ECO:0007669"/>
    <property type="project" value="TreeGrafter"/>
</dbReference>
<evidence type="ECO:0000313" key="11">
    <source>
        <dbReference type="Proteomes" id="UP000719412"/>
    </source>
</evidence>
<evidence type="ECO:0000256" key="6">
    <source>
        <dbReference type="ARBA" id="ARBA00023157"/>
    </source>
</evidence>
<keyword evidence="4" id="KW-0483">Metalloprotease inhibitor</keyword>
<dbReference type="InterPro" id="IPR001820">
    <property type="entry name" value="TIMP"/>
</dbReference>
<comment type="caution">
    <text evidence="10">The sequence shown here is derived from an EMBL/GenBank/DDBJ whole genome shotgun (WGS) entry which is preliminary data.</text>
</comment>
<dbReference type="Gene3D" id="3.90.370.10">
    <property type="entry name" value="Tissue inhibitor of metalloproteinase-1. Chain B, domain 1"/>
    <property type="match status" value="1"/>
</dbReference>
<evidence type="ECO:0000256" key="1">
    <source>
        <dbReference type="ARBA" id="ARBA00004613"/>
    </source>
</evidence>
<keyword evidence="3" id="KW-0964">Secreted</keyword>
<dbReference type="AlphaFoldDB" id="A0A8J6HH96"/>
<evidence type="ECO:0000256" key="4">
    <source>
        <dbReference type="ARBA" id="ARBA00022608"/>
    </source>
</evidence>
<dbReference type="InterPro" id="IPR001134">
    <property type="entry name" value="Netrin_domain"/>
</dbReference>
<dbReference type="PROSITE" id="PS50189">
    <property type="entry name" value="NTR"/>
    <property type="match status" value="1"/>
</dbReference>